<reference evidence="3 4" key="1">
    <citation type="submission" date="2016-09" db="EMBL/GenBank/DDBJ databases">
        <title>Photobacterium proteolyticum sp. nov. a protease producing bacterium isolated from ocean sediments of Laizhou Bay.</title>
        <authorList>
            <person name="Li Y."/>
        </authorList>
    </citation>
    <scope>NUCLEOTIDE SEQUENCE [LARGE SCALE GENOMIC DNA]</scope>
    <source>
        <strain evidence="3 4">13-12</strain>
    </source>
</reference>
<keyword evidence="4" id="KW-1185">Reference proteome</keyword>
<gene>
    <name evidence="3" type="ORF">BIT28_23950</name>
</gene>
<accession>A0A1Q9GBJ5</accession>
<feature type="chain" id="PRO_5010203272" description="DUF7843 domain-containing protein" evidence="1">
    <location>
        <begin position="23"/>
        <end position="60"/>
    </location>
</feature>
<keyword evidence="1" id="KW-0732">Signal</keyword>
<evidence type="ECO:0000313" key="4">
    <source>
        <dbReference type="Proteomes" id="UP000186905"/>
    </source>
</evidence>
<comment type="caution">
    <text evidence="3">The sequence shown here is derived from an EMBL/GenBank/DDBJ whole genome shotgun (WGS) entry which is preliminary data.</text>
</comment>
<dbReference type="InterPro" id="IPR057165">
    <property type="entry name" value="DUF7843"/>
</dbReference>
<evidence type="ECO:0000256" key="1">
    <source>
        <dbReference type="SAM" id="SignalP"/>
    </source>
</evidence>
<dbReference type="Pfam" id="PF25225">
    <property type="entry name" value="DUF7843"/>
    <property type="match status" value="1"/>
</dbReference>
<evidence type="ECO:0000313" key="3">
    <source>
        <dbReference type="EMBL" id="OLQ71717.1"/>
    </source>
</evidence>
<protein>
    <recommendedName>
        <fullName evidence="2">DUF7843 domain-containing protein</fullName>
    </recommendedName>
</protein>
<dbReference type="EMBL" id="MJIL01000093">
    <property type="protein sequence ID" value="OLQ71717.1"/>
    <property type="molecule type" value="Genomic_DNA"/>
</dbReference>
<feature type="domain" description="DUF7843" evidence="2">
    <location>
        <begin position="22"/>
        <end position="55"/>
    </location>
</feature>
<sequence>MKNIIVAATVTSAVLASPVSFAEEKATIDAMLADEPEDNKSAQCRFPARKLWLSQVLPGI</sequence>
<organism evidence="3 4">
    <name type="scientific">Photobacterium proteolyticum</name>
    <dbReference type="NCBI Taxonomy" id="1903952"/>
    <lineage>
        <taxon>Bacteria</taxon>
        <taxon>Pseudomonadati</taxon>
        <taxon>Pseudomonadota</taxon>
        <taxon>Gammaproteobacteria</taxon>
        <taxon>Vibrionales</taxon>
        <taxon>Vibrionaceae</taxon>
        <taxon>Photobacterium</taxon>
    </lineage>
</organism>
<dbReference type="AlphaFoldDB" id="A0A1Q9GBJ5"/>
<name>A0A1Q9GBJ5_9GAMM</name>
<dbReference type="RefSeq" id="WP_075767292.1">
    <property type="nucleotide sequence ID" value="NZ_MJIL01000093.1"/>
</dbReference>
<dbReference type="Proteomes" id="UP000186905">
    <property type="component" value="Unassembled WGS sequence"/>
</dbReference>
<evidence type="ECO:0000259" key="2">
    <source>
        <dbReference type="Pfam" id="PF25225"/>
    </source>
</evidence>
<proteinExistence type="predicted"/>
<feature type="signal peptide" evidence="1">
    <location>
        <begin position="1"/>
        <end position="22"/>
    </location>
</feature>